<reference evidence="1" key="2">
    <citation type="submission" date="2007-10" db="EMBL/GenBank/DDBJ databases">
        <authorList>
            <person name="Myers G.S."/>
        </authorList>
    </citation>
    <scope>NUCLEOTIDE SEQUENCE [LARGE SCALE GENOMIC DNA]</scope>
</reference>
<reference evidence="1" key="1">
    <citation type="submission" date="2006-04" db="EMBL/GenBank/DDBJ databases">
        <authorList>
            <person name="Seshadri R."/>
            <person name="Federici B.A."/>
        </authorList>
    </citation>
    <scope>NUCLEOTIDE SEQUENCE [LARGE SCALE GENOMIC DNA]</scope>
</reference>
<sequence length="44" mass="5338">MKISENSVLENELNKILVNKSLFKIYLKKFDFNQKNIMYEKTKI</sequence>
<comment type="caution">
    <text evidence="1">The sequence shown here is derived from an EMBL/GenBank/DDBJ whole genome shotgun (WGS) entry which is preliminary data.</text>
</comment>
<keyword evidence="2" id="KW-1185">Reference proteome</keyword>
<name>A8PPN5_9COXI</name>
<accession>A8PPN5</accession>
<dbReference type="STRING" id="59196.RICGR_1345"/>
<evidence type="ECO:0000313" key="2">
    <source>
        <dbReference type="Proteomes" id="UP000054075"/>
    </source>
</evidence>
<organism evidence="1 2">
    <name type="scientific">Rickettsiella grylli</name>
    <dbReference type="NCBI Taxonomy" id="59196"/>
    <lineage>
        <taxon>Bacteria</taxon>
        <taxon>Pseudomonadati</taxon>
        <taxon>Pseudomonadota</taxon>
        <taxon>Gammaproteobacteria</taxon>
        <taxon>Legionellales</taxon>
        <taxon>Coxiellaceae</taxon>
        <taxon>Rickettsiella</taxon>
    </lineage>
</organism>
<dbReference type="EMBL" id="AAQJ02000001">
    <property type="protein sequence ID" value="EDP46673.1"/>
    <property type="molecule type" value="Genomic_DNA"/>
</dbReference>
<protein>
    <submittedName>
        <fullName evidence="1">Uncharacterized protein</fullName>
    </submittedName>
</protein>
<dbReference type="AlphaFoldDB" id="A8PPN5"/>
<gene>
    <name evidence="1" type="ORF">RICGR_1345</name>
</gene>
<proteinExistence type="predicted"/>
<evidence type="ECO:0000313" key="1">
    <source>
        <dbReference type="EMBL" id="EDP46673.1"/>
    </source>
</evidence>
<dbReference type="Proteomes" id="UP000054075">
    <property type="component" value="Unassembled WGS sequence"/>
</dbReference>